<evidence type="ECO:0000256" key="2">
    <source>
        <dbReference type="ARBA" id="ARBA00022617"/>
    </source>
</evidence>
<dbReference type="SUPFAM" id="SSF46458">
    <property type="entry name" value="Globin-like"/>
    <property type="match status" value="1"/>
</dbReference>
<keyword evidence="1" id="KW-0813">Transport</keyword>
<evidence type="ECO:0000313" key="6">
    <source>
        <dbReference type="EMBL" id="RIH66847.1"/>
    </source>
</evidence>
<dbReference type="GO" id="GO:0020037">
    <property type="term" value="F:heme binding"/>
    <property type="evidence" value="ECO:0007669"/>
    <property type="project" value="InterPro"/>
</dbReference>
<dbReference type="EMBL" id="QWET01000002">
    <property type="protein sequence ID" value="RIH66847.1"/>
    <property type="molecule type" value="Genomic_DNA"/>
</dbReference>
<evidence type="ECO:0000256" key="1">
    <source>
        <dbReference type="ARBA" id="ARBA00022448"/>
    </source>
</evidence>
<dbReference type="Proteomes" id="UP000266441">
    <property type="component" value="Unassembled WGS sequence"/>
</dbReference>
<accession>A0A399D5K0</accession>
<dbReference type="AlphaFoldDB" id="A0A399D5K0"/>
<sequence>MTETVTKTSIEKATLFERLGGTEGIAQLVDDVVENHMKNPAIKVRFLPYKDQPERLAKIKQHTVDFFSAGSGGSAIYTGRDMPATHRGMNISASEYMHAMDDIMLALDSHEIDEESKKEVLAILWSLKESIMAK</sequence>
<feature type="binding site" description="distal binding residue" evidence="5">
    <location>
        <position position="62"/>
    </location>
    <ligand>
        <name>heme</name>
        <dbReference type="ChEBI" id="CHEBI:30413"/>
    </ligand>
    <ligandPart>
        <name>Fe</name>
        <dbReference type="ChEBI" id="CHEBI:18248"/>
    </ligandPart>
</feature>
<dbReference type="RefSeq" id="WP_119348719.1">
    <property type="nucleotide sequence ID" value="NZ_QWET01000002.1"/>
</dbReference>
<dbReference type="Pfam" id="PF01152">
    <property type="entry name" value="Bac_globin"/>
    <property type="match status" value="1"/>
</dbReference>
<keyword evidence="3 5" id="KW-0479">Metal-binding</keyword>
<evidence type="ECO:0000256" key="5">
    <source>
        <dbReference type="PIRSR" id="PIRSR601486-1"/>
    </source>
</evidence>
<dbReference type="GO" id="GO:0046872">
    <property type="term" value="F:metal ion binding"/>
    <property type="evidence" value="ECO:0007669"/>
    <property type="project" value="UniProtKB-KW"/>
</dbReference>
<evidence type="ECO:0000256" key="4">
    <source>
        <dbReference type="ARBA" id="ARBA00023004"/>
    </source>
</evidence>
<keyword evidence="4 5" id="KW-0408">Iron</keyword>
<reference evidence="6 7" key="1">
    <citation type="journal article" date="2015" name="Int. J. Syst. Evol. Microbiol.">
        <title>Mariniphaga sediminis sp. nov., isolated from coastal sediment.</title>
        <authorList>
            <person name="Wang F.Q."/>
            <person name="Shen Q.Y."/>
            <person name="Chen G.J."/>
            <person name="Du Z.J."/>
        </authorList>
    </citation>
    <scope>NUCLEOTIDE SEQUENCE [LARGE SCALE GENOMIC DNA]</scope>
    <source>
        <strain evidence="6 7">SY21</strain>
    </source>
</reference>
<dbReference type="InterPro" id="IPR009050">
    <property type="entry name" value="Globin-like_sf"/>
</dbReference>
<gene>
    <name evidence="6" type="ORF">D1164_03905</name>
</gene>
<keyword evidence="7" id="KW-1185">Reference proteome</keyword>
<dbReference type="OrthoDB" id="9795814at2"/>
<protein>
    <submittedName>
        <fullName evidence="6">Group 1 truncated hemoglobin</fullName>
    </submittedName>
</protein>
<proteinExistence type="predicted"/>
<keyword evidence="2 5" id="KW-0349">Heme</keyword>
<dbReference type="InterPro" id="IPR001486">
    <property type="entry name" value="Hemoglobin_trunc"/>
</dbReference>
<feature type="binding site" description="distal binding residue" evidence="5">
    <location>
        <position position="86"/>
    </location>
    <ligand>
        <name>heme</name>
        <dbReference type="ChEBI" id="CHEBI:30413"/>
    </ligand>
    <ligandPart>
        <name>Fe</name>
        <dbReference type="ChEBI" id="CHEBI:18248"/>
    </ligandPart>
</feature>
<dbReference type="GO" id="GO:0019825">
    <property type="term" value="F:oxygen binding"/>
    <property type="evidence" value="ECO:0007669"/>
    <property type="project" value="InterPro"/>
</dbReference>
<evidence type="ECO:0000256" key="3">
    <source>
        <dbReference type="ARBA" id="ARBA00022723"/>
    </source>
</evidence>
<organism evidence="6 7">
    <name type="scientific">Mariniphaga sediminis</name>
    <dbReference type="NCBI Taxonomy" id="1628158"/>
    <lineage>
        <taxon>Bacteria</taxon>
        <taxon>Pseudomonadati</taxon>
        <taxon>Bacteroidota</taxon>
        <taxon>Bacteroidia</taxon>
        <taxon>Marinilabiliales</taxon>
        <taxon>Prolixibacteraceae</taxon>
        <taxon>Mariniphaga</taxon>
    </lineage>
</organism>
<name>A0A399D5K0_9BACT</name>
<evidence type="ECO:0000313" key="7">
    <source>
        <dbReference type="Proteomes" id="UP000266441"/>
    </source>
</evidence>
<dbReference type="Gene3D" id="1.10.490.10">
    <property type="entry name" value="Globins"/>
    <property type="match status" value="1"/>
</dbReference>
<dbReference type="InterPro" id="IPR012292">
    <property type="entry name" value="Globin/Proto"/>
</dbReference>
<dbReference type="CDD" id="cd00454">
    <property type="entry name" value="TrHb1_N"/>
    <property type="match status" value="1"/>
</dbReference>
<comment type="caution">
    <text evidence="6">The sequence shown here is derived from an EMBL/GenBank/DDBJ whole genome shotgun (WGS) entry which is preliminary data.</text>
</comment>